<dbReference type="Proteomes" id="UP000325081">
    <property type="component" value="Unassembled WGS sequence"/>
</dbReference>
<dbReference type="GO" id="GO:0008168">
    <property type="term" value="F:methyltransferase activity"/>
    <property type="evidence" value="ECO:0007669"/>
    <property type="project" value="UniProtKB-KW"/>
</dbReference>
<dbReference type="GO" id="GO:0032259">
    <property type="term" value="P:methylation"/>
    <property type="evidence" value="ECO:0007669"/>
    <property type="project" value="UniProtKB-KW"/>
</dbReference>
<keyword evidence="2" id="KW-0808">Transferase</keyword>
<dbReference type="EMBL" id="BKCP01007183">
    <property type="protein sequence ID" value="GER45616.1"/>
    <property type="molecule type" value="Genomic_DNA"/>
</dbReference>
<feature type="region of interest" description="Disordered" evidence="1">
    <location>
        <begin position="1"/>
        <end position="25"/>
    </location>
</feature>
<evidence type="ECO:0000313" key="2">
    <source>
        <dbReference type="EMBL" id="GER45616.1"/>
    </source>
</evidence>
<protein>
    <submittedName>
        <fullName evidence="2">Ribosomal RNA small subunit methyltransferase A</fullName>
    </submittedName>
</protein>
<keyword evidence="3" id="KW-1185">Reference proteome</keyword>
<sequence>MTPSPDTRPVRLGGNLSERNERPLRGTLERGSRIIHILLSGRYSAAAEGEGPTTMMSLSEEVSAEIEYPLTNRADLSPDRHLLLSKDLLLRTKAIQSVRSASSLPK</sequence>
<keyword evidence="2" id="KW-0489">Methyltransferase</keyword>
<gene>
    <name evidence="2" type="ORF">STAS_22601</name>
</gene>
<reference evidence="3" key="1">
    <citation type="journal article" date="2019" name="Curr. Biol.">
        <title>Genome Sequence of Striga asiatica Provides Insight into the Evolution of Plant Parasitism.</title>
        <authorList>
            <person name="Yoshida S."/>
            <person name="Kim S."/>
            <person name="Wafula E.K."/>
            <person name="Tanskanen J."/>
            <person name="Kim Y.M."/>
            <person name="Honaas L."/>
            <person name="Yang Z."/>
            <person name="Spallek T."/>
            <person name="Conn C.E."/>
            <person name="Ichihashi Y."/>
            <person name="Cheong K."/>
            <person name="Cui S."/>
            <person name="Der J.P."/>
            <person name="Gundlach H."/>
            <person name="Jiao Y."/>
            <person name="Hori C."/>
            <person name="Ishida J.K."/>
            <person name="Kasahara H."/>
            <person name="Kiba T."/>
            <person name="Kim M.S."/>
            <person name="Koo N."/>
            <person name="Laohavisit A."/>
            <person name="Lee Y.H."/>
            <person name="Lumba S."/>
            <person name="McCourt P."/>
            <person name="Mortimer J.C."/>
            <person name="Mutuku J.M."/>
            <person name="Nomura T."/>
            <person name="Sasaki-Sekimoto Y."/>
            <person name="Seto Y."/>
            <person name="Wang Y."/>
            <person name="Wakatake T."/>
            <person name="Sakakibara H."/>
            <person name="Demura T."/>
            <person name="Yamaguchi S."/>
            <person name="Yoneyama K."/>
            <person name="Manabe R.I."/>
            <person name="Nelson D.C."/>
            <person name="Schulman A.H."/>
            <person name="Timko M.P."/>
            <person name="dePamphilis C.W."/>
            <person name="Choi D."/>
            <person name="Shirasu K."/>
        </authorList>
    </citation>
    <scope>NUCLEOTIDE SEQUENCE [LARGE SCALE GENOMIC DNA]</scope>
    <source>
        <strain evidence="3">cv. UVA1</strain>
    </source>
</reference>
<organism evidence="2 3">
    <name type="scientific">Striga asiatica</name>
    <name type="common">Asiatic witchweed</name>
    <name type="synonym">Buchnera asiatica</name>
    <dbReference type="NCBI Taxonomy" id="4170"/>
    <lineage>
        <taxon>Eukaryota</taxon>
        <taxon>Viridiplantae</taxon>
        <taxon>Streptophyta</taxon>
        <taxon>Embryophyta</taxon>
        <taxon>Tracheophyta</taxon>
        <taxon>Spermatophyta</taxon>
        <taxon>Magnoliopsida</taxon>
        <taxon>eudicotyledons</taxon>
        <taxon>Gunneridae</taxon>
        <taxon>Pentapetalae</taxon>
        <taxon>asterids</taxon>
        <taxon>lamiids</taxon>
        <taxon>Lamiales</taxon>
        <taxon>Orobanchaceae</taxon>
        <taxon>Buchnereae</taxon>
        <taxon>Striga</taxon>
    </lineage>
</organism>
<accession>A0A5A7QKW3</accession>
<evidence type="ECO:0000313" key="3">
    <source>
        <dbReference type="Proteomes" id="UP000325081"/>
    </source>
</evidence>
<comment type="caution">
    <text evidence="2">The sequence shown here is derived from an EMBL/GenBank/DDBJ whole genome shotgun (WGS) entry which is preliminary data.</text>
</comment>
<name>A0A5A7QKW3_STRAF</name>
<evidence type="ECO:0000256" key="1">
    <source>
        <dbReference type="SAM" id="MobiDB-lite"/>
    </source>
</evidence>
<proteinExistence type="predicted"/>
<dbReference type="AlphaFoldDB" id="A0A5A7QKW3"/>